<keyword evidence="4 5" id="KW-0472">Membrane</keyword>
<dbReference type="GO" id="GO:0016020">
    <property type="term" value="C:membrane"/>
    <property type="evidence" value="ECO:0007669"/>
    <property type="project" value="UniProtKB-SubCell"/>
</dbReference>
<evidence type="ECO:0000259" key="6">
    <source>
        <dbReference type="Pfam" id="PF12698"/>
    </source>
</evidence>
<dbReference type="InterPro" id="IPR013525">
    <property type="entry name" value="ABC2_TM"/>
</dbReference>
<evidence type="ECO:0000256" key="3">
    <source>
        <dbReference type="ARBA" id="ARBA00022989"/>
    </source>
</evidence>
<evidence type="ECO:0000256" key="1">
    <source>
        <dbReference type="ARBA" id="ARBA00004141"/>
    </source>
</evidence>
<reference evidence="7" key="1">
    <citation type="submission" date="2023-08" db="EMBL/GenBank/DDBJ databases">
        <title>Dental plaque isolates bound by oral lectin ZG16B.</title>
        <authorList>
            <person name="Ghosh S."/>
        </authorList>
    </citation>
    <scope>NUCLEOTIDE SEQUENCE</scope>
    <source>
        <strain evidence="7">DP3_5B</strain>
    </source>
</reference>
<dbReference type="InterPro" id="IPR051328">
    <property type="entry name" value="T7SS_ABC-Transporter"/>
</dbReference>
<feature type="transmembrane region" description="Helical" evidence="5">
    <location>
        <begin position="260"/>
        <end position="279"/>
    </location>
</feature>
<feature type="transmembrane region" description="Helical" evidence="5">
    <location>
        <begin position="284"/>
        <end position="304"/>
    </location>
</feature>
<dbReference type="AlphaFoldDB" id="A0AAW6B3W8"/>
<name>A0AAW6B3W8_9BACL</name>
<feature type="domain" description="ABC-2 type transporter transmembrane" evidence="6">
    <location>
        <begin position="13"/>
        <end position="365"/>
    </location>
</feature>
<dbReference type="PANTHER" id="PTHR43077:SF5">
    <property type="entry name" value="PHAGE INFECTION PROTEIN"/>
    <property type="match status" value="1"/>
</dbReference>
<feature type="transmembrane region" description="Helical" evidence="5">
    <location>
        <begin position="350"/>
        <end position="366"/>
    </location>
</feature>
<feature type="transmembrane region" description="Helical" evidence="5">
    <location>
        <begin position="224"/>
        <end position="248"/>
    </location>
</feature>
<dbReference type="PANTHER" id="PTHR43077">
    <property type="entry name" value="TRANSPORT PERMEASE YVFS-RELATED"/>
    <property type="match status" value="1"/>
</dbReference>
<dbReference type="RefSeq" id="WP_271987453.1">
    <property type="nucleotide sequence ID" value="NZ_JAQMFS010000064.1"/>
</dbReference>
<dbReference type="EMBL" id="JAQMFS010000064">
    <property type="protein sequence ID" value="MDB6186233.1"/>
    <property type="molecule type" value="Genomic_DNA"/>
</dbReference>
<dbReference type="Pfam" id="PF12698">
    <property type="entry name" value="ABC2_membrane_3"/>
    <property type="match status" value="1"/>
</dbReference>
<evidence type="ECO:0000256" key="2">
    <source>
        <dbReference type="ARBA" id="ARBA00022692"/>
    </source>
</evidence>
<accession>A0AAW6B3W8</accession>
<evidence type="ECO:0000256" key="5">
    <source>
        <dbReference type="SAM" id="Phobius"/>
    </source>
</evidence>
<feature type="transmembrane region" description="Helical" evidence="5">
    <location>
        <begin position="193"/>
        <end position="212"/>
    </location>
</feature>
<evidence type="ECO:0000313" key="7">
    <source>
        <dbReference type="EMBL" id="MDB6186233.1"/>
    </source>
</evidence>
<comment type="subcellular location">
    <subcellularLocation>
        <location evidence="1">Membrane</location>
        <topology evidence="1">Multi-pass membrane protein</topology>
    </subcellularLocation>
</comment>
<dbReference type="GO" id="GO:0140359">
    <property type="term" value="F:ABC-type transporter activity"/>
    <property type="evidence" value="ECO:0007669"/>
    <property type="project" value="InterPro"/>
</dbReference>
<dbReference type="Gene3D" id="3.40.1710.10">
    <property type="entry name" value="abc type-2 transporter like domain"/>
    <property type="match status" value="1"/>
</dbReference>
<protein>
    <submittedName>
        <fullName evidence="7">DUF3533 domain-containing protein</fullName>
    </submittedName>
</protein>
<proteinExistence type="predicted"/>
<evidence type="ECO:0000313" key="8">
    <source>
        <dbReference type="Proteomes" id="UP001212217"/>
    </source>
</evidence>
<gene>
    <name evidence="7" type="ORF">PNO30_05465</name>
</gene>
<dbReference type="Proteomes" id="UP001212217">
    <property type="component" value="Unassembled WGS sequence"/>
</dbReference>
<comment type="caution">
    <text evidence="7">The sequence shown here is derived from an EMBL/GenBank/DDBJ whole genome shotgun (WGS) entry which is preliminary data.</text>
</comment>
<keyword evidence="3 5" id="KW-1133">Transmembrane helix</keyword>
<keyword evidence="2 5" id="KW-0812">Transmembrane</keyword>
<evidence type="ECO:0000256" key="4">
    <source>
        <dbReference type="ARBA" id="ARBA00023136"/>
    </source>
</evidence>
<organism evidence="7 8">
    <name type="scientific">Gemella haemolysans</name>
    <dbReference type="NCBI Taxonomy" id="1379"/>
    <lineage>
        <taxon>Bacteria</taxon>
        <taxon>Bacillati</taxon>
        <taxon>Bacillota</taxon>
        <taxon>Bacilli</taxon>
        <taxon>Bacillales</taxon>
        <taxon>Gemellaceae</taxon>
        <taxon>Gemella</taxon>
    </lineage>
</organism>
<sequence length="373" mass="41002">MKKYGKITGILLSVAVVVLSIIMSTQIPTVNPKITDLPLAIVNQDKNETTATMIEKLKERSTLNDNVSVKWIEVGSKDEAIEKMNNKEYYGAIVIPENYTKSLATLVSSNPQTPEFTVLVNQGMNSQLSAQVSQILTQVVNNSGKMVSTQIIKQAEASNKPLPAKVIGNLMNPVRVNVENINTTGDFSTAPSVYFLPIWITSLAGSIILFMYSRKEENSIKDKAVQKIVQLCILGLVSITLGLLAPYFSERILGVTVDNYSGIATFLSIATFTFMTIIFGTISLIGLAGAPLSALLLFFAMPLLSLEPEMLSSFYTDWVLPWLPMRMLFDGVKNILYFGQGAWNLATKELIYVVIVGVTLTLTSIIKKEKVKN</sequence>